<keyword evidence="6" id="KW-0134">Cell wall</keyword>
<organism evidence="9 11">
    <name type="scientific">Urochloa decumbens</name>
    <dbReference type="NCBI Taxonomy" id="240449"/>
    <lineage>
        <taxon>Eukaryota</taxon>
        <taxon>Viridiplantae</taxon>
        <taxon>Streptophyta</taxon>
        <taxon>Embryophyta</taxon>
        <taxon>Tracheophyta</taxon>
        <taxon>Spermatophyta</taxon>
        <taxon>Magnoliopsida</taxon>
        <taxon>Liliopsida</taxon>
        <taxon>Poales</taxon>
        <taxon>Poaceae</taxon>
        <taxon>PACMAD clade</taxon>
        <taxon>Panicoideae</taxon>
        <taxon>Panicodae</taxon>
        <taxon>Paniceae</taxon>
        <taxon>Melinidinae</taxon>
        <taxon>Urochloa</taxon>
    </lineage>
</organism>
<evidence type="ECO:0000256" key="6">
    <source>
        <dbReference type="RuleBase" id="RU361120"/>
    </source>
</evidence>
<dbReference type="Pfam" id="PF06955">
    <property type="entry name" value="XET_C"/>
    <property type="match status" value="1"/>
</dbReference>
<proteinExistence type="inferred from homology"/>
<dbReference type="InterPro" id="IPR044791">
    <property type="entry name" value="Beta-glucanase/XTH"/>
</dbReference>
<evidence type="ECO:0000256" key="3">
    <source>
        <dbReference type="ARBA" id="ARBA00023157"/>
    </source>
</evidence>
<dbReference type="EMBL" id="OZ075115">
    <property type="protein sequence ID" value="CAL5062788.1"/>
    <property type="molecule type" value="Genomic_DNA"/>
</dbReference>
<dbReference type="PIRSF" id="PIRSF005604">
    <property type="entry name" value="XET"/>
    <property type="match status" value="1"/>
</dbReference>
<evidence type="ECO:0000256" key="4">
    <source>
        <dbReference type="ARBA" id="ARBA00023295"/>
    </source>
</evidence>
<protein>
    <recommendedName>
        <fullName evidence="6">Xyloglucan endotransglucosylase/hydrolase</fullName>
        <ecNumber evidence="6">2.4.1.207</ecNumber>
    </recommendedName>
</protein>
<accession>A0ABC9EV28</accession>
<comment type="similarity">
    <text evidence="6">Belongs to the glycosyl hydrolase 16 family.</text>
</comment>
<dbReference type="SUPFAM" id="SSF49899">
    <property type="entry name" value="Concanavalin A-like lectins/glucanases"/>
    <property type="match status" value="1"/>
</dbReference>
<evidence type="ECO:0000256" key="7">
    <source>
        <dbReference type="SAM" id="SignalP"/>
    </source>
</evidence>
<keyword evidence="4 6" id="KW-0326">Glycosidase</keyword>
<dbReference type="Gene3D" id="2.60.120.200">
    <property type="match status" value="1"/>
</dbReference>
<comment type="function">
    <text evidence="6">Catalyzes xyloglucan endohydrolysis (XEH) and/or endotransglycosylation (XET). Cleaves and religates xyloglucan polymers, an essential constituent of the primary cell wall, and thereby participates in cell wall construction of growing tissues.</text>
</comment>
<sequence length="313" mass="34938">MAASSPPSSSSSSMTRRRSAAAVVPALLLVLALAATTGADAQPSPGYYPSSRYRPIPFNRAYANKWGPQHQTLSGDHSSLTIWLDKTCGSGFKSKHAYRNGYFSTRIKLPTGYTAGTNTAFYLSNNEAHPGFHDEIDMEFLGTIPGEPYTLQTNVYVRGSGDGRIVGREMRFHLWFDPTAGYHTYAILWNPDAITFFVDDVPVRRYERRAELTFPDRPMWVYGSIWDASDWATDDGRHRADYSYQPFVARLDRFVIAGCSVAAPPACRPVPASPAGAGLTAQQYAAMRWAQQAHMVYYYCNDFRRDHSLTPEC</sequence>
<dbReference type="EMBL" id="OZ075116">
    <property type="protein sequence ID" value="CAL5072737.1"/>
    <property type="molecule type" value="Genomic_DNA"/>
</dbReference>
<keyword evidence="6" id="KW-0961">Cell wall biogenesis/degradation</keyword>
<evidence type="ECO:0000256" key="5">
    <source>
        <dbReference type="PIRSR" id="PIRSR005604-1"/>
    </source>
</evidence>
<dbReference type="InterPro" id="IPR010713">
    <property type="entry name" value="XET_C"/>
</dbReference>
<dbReference type="GO" id="GO:0048046">
    <property type="term" value="C:apoplast"/>
    <property type="evidence" value="ECO:0007669"/>
    <property type="project" value="UniProtKB-SubCell"/>
</dbReference>
<evidence type="ECO:0000256" key="1">
    <source>
        <dbReference type="ARBA" id="ARBA00022679"/>
    </source>
</evidence>
<dbReference type="InterPro" id="IPR016455">
    <property type="entry name" value="XTH"/>
</dbReference>
<dbReference type="Proteomes" id="UP001497457">
    <property type="component" value="Chromosome 5rd"/>
</dbReference>
<dbReference type="InterPro" id="IPR013320">
    <property type="entry name" value="ConA-like_dom_sf"/>
</dbReference>
<keyword evidence="11" id="KW-1185">Reference proteome</keyword>
<feature type="chain" id="PRO_5044721892" description="Xyloglucan endotransglucosylase/hydrolase" evidence="7">
    <location>
        <begin position="42"/>
        <end position="313"/>
    </location>
</feature>
<name>A0ABC9EV28_9POAL</name>
<dbReference type="Proteomes" id="UP001497457">
    <property type="component" value="Chromosome 6rd"/>
</dbReference>
<dbReference type="GO" id="GO:0016762">
    <property type="term" value="F:xyloglucan:xyloglucosyl transferase activity"/>
    <property type="evidence" value="ECO:0007669"/>
    <property type="project" value="UniProtKB-EC"/>
</dbReference>
<reference evidence="9 11" key="2">
    <citation type="submission" date="2024-10" db="EMBL/GenBank/DDBJ databases">
        <authorList>
            <person name="Ryan C."/>
        </authorList>
    </citation>
    <scope>NUCLEOTIDE SEQUENCE [LARGE SCALE GENOMIC DNA]</scope>
</reference>
<feature type="signal peptide" evidence="7">
    <location>
        <begin position="1"/>
        <end position="41"/>
    </location>
</feature>
<dbReference type="EC" id="2.4.1.207" evidence="6"/>
<dbReference type="InterPro" id="IPR000757">
    <property type="entry name" value="Beta-glucanase-like"/>
</dbReference>
<dbReference type="Pfam" id="PF00722">
    <property type="entry name" value="Glyco_hydro_16"/>
    <property type="match status" value="1"/>
</dbReference>
<keyword evidence="2 6" id="KW-0378">Hydrolase</keyword>
<evidence type="ECO:0000313" key="9">
    <source>
        <dbReference type="EMBL" id="CAL5062788.1"/>
    </source>
</evidence>
<feature type="active site" description="Proton donor" evidence="5">
    <location>
        <position position="139"/>
    </location>
</feature>
<reference evidence="11" key="1">
    <citation type="submission" date="2024-06" db="EMBL/GenBank/DDBJ databases">
        <authorList>
            <person name="Ryan C."/>
        </authorList>
    </citation>
    <scope>NUCLEOTIDE SEQUENCE [LARGE SCALE GENOMIC DNA]</scope>
</reference>
<comment type="subcellular location">
    <subcellularLocation>
        <location evidence="6">Secreted</location>
        <location evidence="6">Cell wall</location>
    </subcellularLocation>
    <subcellularLocation>
        <location evidence="6">Secreted</location>
        <location evidence="6">Extracellular space</location>
        <location evidence="6">Apoplast</location>
    </subcellularLocation>
</comment>
<evidence type="ECO:0000313" key="11">
    <source>
        <dbReference type="Proteomes" id="UP001497457"/>
    </source>
</evidence>
<dbReference type="FunFam" id="2.60.120.200:FF:000025">
    <property type="entry name" value="Xyloglucan endotransglucosylase/hydrolase"/>
    <property type="match status" value="1"/>
</dbReference>
<evidence type="ECO:0000259" key="8">
    <source>
        <dbReference type="PROSITE" id="PS51762"/>
    </source>
</evidence>
<comment type="PTM">
    <text evidence="6">Contains at least one intrachain disulfide bond essential for its enzymatic activity.</text>
</comment>
<dbReference type="AlphaFoldDB" id="A0ABC9EV28"/>
<feature type="domain" description="GH16" evidence="8">
    <location>
        <begin position="37"/>
        <end position="251"/>
    </location>
</feature>
<feature type="active site" description="Nucleophile" evidence="5">
    <location>
        <position position="135"/>
    </location>
</feature>
<keyword evidence="1 6" id="KW-0808">Transferase</keyword>
<gene>
    <name evidence="10" type="ORF">URODEC1_LOCUS104177</name>
    <name evidence="9" type="ORF">URODEC1_LOCUS98505</name>
</gene>
<dbReference type="PROSITE" id="PS51762">
    <property type="entry name" value="GH16_2"/>
    <property type="match status" value="1"/>
</dbReference>
<dbReference type="PANTHER" id="PTHR31062">
    <property type="entry name" value="XYLOGLUCAN ENDOTRANSGLUCOSYLASE/HYDROLASE PROTEIN 8-RELATED"/>
    <property type="match status" value="1"/>
</dbReference>
<keyword evidence="6" id="KW-0052">Apoplast</keyword>
<dbReference type="GO" id="GO:0071555">
    <property type="term" value="P:cell wall organization"/>
    <property type="evidence" value="ECO:0007669"/>
    <property type="project" value="UniProtKB-KW"/>
</dbReference>
<evidence type="ECO:0000313" key="10">
    <source>
        <dbReference type="EMBL" id="CAL5072737.1"/>
    </source>
</evidence>
<keyword evidence="3" id="KW-1015">Disulfide bond</keyword>
<keyword evidence="6" id="KW-0964">Secreted</keyword>
<keyword evidence="7" id="KW-0732">Signal</keyword>
<dbReference type="GO" id="GO:0016798">
    <property type="term" value="F:hydrolase activity, acting on glycosyl bonds"/>
    <property type="evidence" value="ECO:0007669"/>
    <property type="project" value="UniProtKB-KW"/>
</dbReference>
<evidence type="ECO:0000256" key="2">
    <source>
        <dbReference type="ARBA" id="ARBA00022801"/>
    </source>
</evidence>